<keyword evidence="3 8" id="KW-0436">Ligase</keyword>
<feature type="domain" description="Glutamate--cysteine ligase" evidence="10">
    <location>
        <begin position="7"/>
        <end position="248"/>
    </location>
</feature>
<dbReference type="PANTHER" id="PTHR38761:SF1">
    <property type="entry name" value="GLUTAMATE--CYSTEINE LIGASE"/>
    <property type="match status" value="1"/>
</dbReference>
<gene>
    <name evidence="11" type="ORF">ACFP1L_08825</name>
</gene>
<sequence>MDFRTLLKQCATSQTLLMGHFGLEREGQRVTATGDLARTDFPPTLSPNSTRIQRDFAETQLELVTSVTASLAALWMQLQQVHFEARQALTEGELIWPLSLPPALPVNAENITIAKLPDPAAVAYRQQLAVRYGRRRQMMCGTHFNYEFSPQLVQQLFAAQTEETKIRTFKDKLYLKMARNYAHYRWLVTYLMGATPVSEPHYFESQTGPQEPVRSLRNSRFGYTNRTTVLVSYRSLAVYLSDIDQLVARGELGAAKEFYAPVRLRGGQQVTELKTTGIQYLEIRNLDLNPLAANGIDIAQLKFLHLFLITMLWLDEGVDADQWVTAGDQFNEVVALGTPLSQPARLQEGQRLLAAMRAIVIQFGLTGFGPILKTAAAALTQPQLTLAGQWWHLIVTHPQAQVATRLAQQYQQLTLRERLH</sequence>
<proteinExistence type="inferred from homology"/>
<organism evidence="11 12">
    <name type="scientific">Lactiplantibacillus nangangensis</name>
    <dbReference type="NCBI Taxonomy" id="2559917"/>
    <lineage>
        <taxon>Bacteria</taxon>
        <taxon>Bacillati</taxon>
        <taxon>Bacillota</taxon>
        <taxon>Bacilli</taxon>
        <taxon>Lactobacillales</taxon>
        <taxon>Lactobacillaceae</taxon>
        <taxon>Lactiplantibacillus</taxon>
    </lineage>
</organism>
<dbReference type="InterPro" id="IPR006334">
    <property type="entry name" value="Glut_cys_ligase"/>
</dbReference>
<evidence type="ECO:0000256" key="7">
    <source>
        <dbReference type="ARBA" id="ARBA00048819"/>
    </source>
</evidence>
<comment type="pathway">
    <text evidence="1 9">Sulfur metabolism; glutathione biosynthesis; glutathione from L-cysteine and L-glutamate: step 1/2.</text>
</comment>
<evidence type="ECO:0000256" key="8">
    <source>
        <dbReference type="RuleBase" id="RU003544"/>
    </source>
</evidence>
<evidence type="ECO:0000256" key="1">
    <source>
        <dbReference type="ARBA" id="ARBA00005006"/>
    </source>
</evidence>
<keyword evidence="6" id="KW-0067">ATP-binding</keyword>
<dbReference type="Gene3D" id="3.30.590.20">
    <property type="match status" value="1"/>
</dbReference>
<evidence type="ECO:0000256" key="4">
    <source>
        <dbReference type="ARBA" id="ARBA00022684"/>
    </source>
</evidence>
<reference evidence="12" key="1">
    <citation type="journal article" date="2019" name="Int. J. Syst. Evol. Microbiol.">
        <title>The Global Catalogue of Microorganisms (GCM) 10K type strain sequencing project: providing services to taxonomists for standard genome sequencing and annotation.</title>
        <authorList>
            <consortium name="The Broad Institute Genomics Platform"/>
            <consortium name="The Broad Institute Genome Sequencing Center for Infectious Disease"/>
            <person name="Wu L."/>
            <person name="Ma J."/>
        </authorList>
    </citation>
    <scope>NUCLEOTIDE SEQUENCE [LARGE SCALE GENOMIC DNA]</scope>
    <source>
        <strain evidence="12">CCM 8930</strain>
    </source>
</reference>
<dbReference type="InterPro" id="IPR007370">
    <property type="entry name" value="Glu_cys_ligase"/>
</dbReference>
<comment type="catalytic activity">
    <reaction evidence="7 9">
        <text>L-cysteine + L-glutamate + ATP = gamma-L-glutamyl-L-cysteine + ADP + phosphate + H(+)</text>
        <dbReference type="Rhea" id="RHEA:13285"/>
        <dbReference type="ChEBI" id="CHEBI:15378"/>
        <dbReference type="ChEBI" id="CHEBI:29985"/>
        <dbReference type="ChEBI" id="CHEBI:30616"/>
        <dbReference type="ChEBI" id="CHEBI:35235"/>
        <dbReference type="ChEBI" id="CHEBI:43474"/>
        <dbReference type="ChEBI" id="CHEBI:58173"/>
        <dbReference type="ChEBI" id="CHEBI:456216"/>
        <dbReference type="EC" id="6.3.2.2"/>
    </reaction>
</comment>
<dbReference type="PANTHER" id="PTHR38761">
    <property type="entry name" value="GLUTAMATE--CYSTEINE LIGASE"/>
    <property type="match status" value="1"/>
</dbReference>
<feature type="domain" description="Glutamate--cysteine ligase" evidence="10">
    <location>
        <begin position="252"/>
        <end position="313"/>
    </location>
</feature>
<evidence type="ECO:0000256" key="3">
    <source>
        <dbReference type="ARBA" id="ARBA00022598"/>
    </source>
</evidence>
<dbReference type="SUPFAM" id="SSF55931">
    <property type="entry name" value="Glutamine synthetase/guanido kinase"/>
    <property type="match status" value="1"/>
</dbReference>
<comment type="similarity">
    <text evidence="8">Belongs to the glutamate--cysteine ligase type 1 family.</text>
</comment>
<protein>
    <recommendedName>
        <fullName evidence="2 9">Glutamate--cysteine ligase</fullName>
        <ecNumber evidence="2 9">6.3.2.2</ecNumber>
    </recommendedName>
</protein>
<keyword evidence="4 8" id="KW-0317">Glutathione biosynthesis</keyword>
<accession>A0ABW1SKB9</accession>
<dbReference type="Pfam" id="PF04262">
    <property type="entry name" value="Glu_cys_ligase"/>
    <property type="match status" value="2"/>
</dbReference>
<name>A0ABW1SKB9_9LACO</name>
<evidence type="ECO:0000313" key="12">
    <source>
        <dbReference type="Proteomes" id="UP001596171"/>
    </source>
</evidence>
<evidence type="ECO:0000256" key="6">
    <source>
        <dbReference type="ARBA" id="ARBA00022840"/>
    </source>
</evidence>
<evidence type="ECO:0000256" key="2">
    <source>
        <dbReference type="ARBA" id="ARBA00012220"/>
    </source>
</evidence>
<keyword evidence="5" id="KW-0547">Nucleotide-binding</keyword>
<keyword evidence="12" id="KW-1185">Reference proteome</keyword>
<dbReference type="EMBL" id="JBHSSE010000018">
    <property type="protein sequence ID" value="MFC6201971.1"/>
    <property type="molecule type" value="Genomic_DNA"/>
</dbReference>
<evidence type="ECO:0000313" key="11">
    <source>
        <dbReference type="EMBL" id="MFC6201971.1"/>
    </source>
</evidence>
<dbReference type="EC" id="6.3.2.2" evidence="2 9"/>
<dbReference type="RefSeq" id="WP_137615626.1">
    <property type="nucleotide sequence ID" value="NZ_BJDI01000003.1"/>
</dbReference>
<evidence type="ECO:0000256" key="5">
    <source>
        <dbReference type="ARBA" id="ARBA00022741"/>
    </source>
</evidence>
<evidence type="ECO:0000259" key="10">
    <source>
        <dbReference type="Pfam" id="PF04262"/>
    </source>
</evidence>
<dbReference type="InterPro" id="IPR014746">
    <property type="entry name" value="Gln_synth/guanido_kin_cat_dom"/>
</dbReference>
<dbReference type="Proteomes" id="UP001596171">
    <property type="component" value="Unassembled WGS sequence"/>
</dbReference>
<comment type="caution">
    <text evidence="11">The sequence shown here is derived from an EMBL/GenBank/DDBJ whole genome shotgun (WGS) entry which is preliminary data.</text>
</comment>
<evidence type="ECO:0000256" key="9">
    <source>
        <dbReference type="RuleBase" id="RU004391"/>
    </source>
</evidence>